<dbReference type="AlphaFoldDB" id="A0ABC8SW70"/>
<evidence type="ECO:0000256" key="1">
    <source>
        <dbReference type="SAM" id="MobiDB-lite"/>
    </source>
</evidence>
<proteinExistence type="predicted"/>
<feature type="region of interest" description="Disordered" evidence="1">
    <location>
        <begin position="134"/>
        <end position="170"/>
    </location>
</feature>
<evidence type="ECO:0000313" key="3">
    <source>
        <dbReference type="Proteomes" id="UP001642360"/>
    </source>
</evidence>
<protein>
    <submittedName>
        <fullName evidence="2">Uncharacterized protein</fullName>
    </submittedName>
</protein>
<feature type="compositionally biased region" description="Low complexity" evidence="1">
    <location>
        <begin position="17"/>
        <end position="31"/>
    </location>
</feature>
<gene>
    <name evidence="2" type="ORF">ILEXP_LOCUS29957</name>
</gene>
<feature type="compositionally biased region" description="Polar residues" evidence="1">
    <location>
        <begin position="138"/>
        <end position="170"/>
    </location>
</feature>
<name>A0ABC8SW70_9AQUA</name>
<dbReference type="Proteomes" id="UP001642360">
    <property type="component" value="Unassembled WGS sequence"/>
</dbReference>
<keyword evidence="3" id="KW-1185">Reference proteome</keyword>
<feature type="region of interest" description="Disordered" evidence="1">
    <location>
        <begin position="13"/>
        <end position="35"/>
    </location>
</feature>
<dbReference type="EMBL" id="CAUOFW020003636">
    <property type="protein sequence ID" value="CAK9161168.1"/>
    <property type="molecule type" value="Genomic_DNA"/>
</dbReference>
<reference evidence="2 3" key="1">
    <citation type="submission" date="2024-02" db="EMBL/GenBank/DDBJ databases">
        <authorList>
            <person name="Vignale AGUSTIN F."/>
            <person name="Sosa J E."/>
            <person name="Modenutti C."/>
        </authorList>
    </citation>
    <scope>NUCLEOTIDE SEQUENCE [LARGE SCALE GENOMIC DNA]</scope>
</reference>
<sequence>MVASFGSPFLGGSLHPSDATQGTSAASSGTSPELHQLISPSCSPDLLLFAGSHLPHAALSRLVPAEPSAVMLEYHISFDLPSTVSTSVNIHFPSPGMGSQIPNVPSSMPFPHISLLNRDLPTLPAQLPGLGSQFPLAASSTQHSQPAQIPPYTVTSEKGQQSKQNPEKGNNIATLNEVNELVDGLNGTGQNLSTQVNLGDCDQQQIGEGMGKSQQTGSASTSMESEALHRVGMQNDDMGVSKVLENIGSNPLVQSTLDTPNVVGVCLETLPSPSPDPFINNGPTNDGLCQTKDYSYESAQTRDWLRGSALAA</sequence>
<organism evidence="2 3">
    <name type="scientific">Ilex paraguariensis</name>
    <name type="common">yerba mate</name>
    <dbReference type="NCBI Taxonomy" id="185542"/>
    <lineage>
        <taxon>Eukaryota</taxon>
        <taxon>Viridiplantae</taxon>
        <taxon>Streptophyta</taxon>
        <taxon>Embryophyta</taxon>
        <taxon>Tracheophyta</taxon>
        <taxon>Spermatophyta</taxon>
        <taxon>Magnoliopsida</taxon>
        <taxon>eudicotyledons</taxon>
        <taxon>Gunneridae</taxon>
        <taxon>Pentapetalae</taxon>
        <taxon>asterids</taxon>
        <taxon>campanulids</taxon>
        <taxon>Aquifoliales</taxon>
        <taxon>Aquifoliaceae</taxon>
        <taxon>Ilex</taxon>
    </lineage>
</organism>
<evidence type="ECO:0000313" key="2">
    <source>
        <dbReference type="EMBL" id="CAK9161168.1"/>
    </source>
</evidence>
<comment type="caution">
    <text evidence="2">The sequence shown here is derived from an EMBL/GenBank/DDBJ whole genome shotgun (WGS) entry which is preliminary data.</text>
</comment>
<accession>A0ABC8SW70</accession>